<sequence>MVKPALPQPFPLARGREVLPAPVAFCKAGLHELIRNTDRGTTRKCSNIPDCEPHGPGEQRINYTTTTRASVSTLRTNTRCRTRKTPHPQYLPRYHCLHQRKTTPTAHSTRLRQDSELGYLCFTKPPKSDASAQDYRFSPARAIISDELRFTKRNI</sequence>
<dbReference type="AlphaFoldDB" id="A0A4T0VT02"/>
<name>A0A4T0VT02_9PEZI</name>
<proteinExistence type="predicted"/>
<evidence type="ECO:0000313" key="1">
    <source>
        <dbReference type="EMBL" id="TIC95612.1"/>
    </source>
</evidence>
<gene>
    <name evidence="1" type="ORF">CH35J_008473</name>
</gene>
<accession>A0A4T0VT02</accession>
<organism evidence="1 2">
    <name type="scientific">Colletotrichum higginsianum</name>
    <dbReference type="NCBI Taxonomy" id="80884"/>
    <lineage>
        <taxon>Eukaryota</taxon>
        <taxon>Fungi</taxon>
        <taxon>Dikarya</taxon>
        <taxon>Ascomycota</taxon>
        <taxon>Pezizomycotina</taxon>
        <taxon>Sordariomycetes</taxon>
        <taxon>Hypocreomycetidae</taxon>
        <taxon>Glomerellales</taxon>
        <taxon>Glomerellaceae</taxon>
        <taxon>Colletotrichum</taxon>
        <taxon>Colletotrichum destructivum species complex</taxon>
    </lineage>
</organism>
<dbReference type="EMBL" id="MWPZ01000006">
    <property type="protein sequence ID" value="TIC95612.1"/>
    <property type="molecule type" value="Genomic_DNA"/>
</dbReference>
<protein>
    <submittedName>
        <fullName evidence="1">Uncharacterized protein</fullName>
    </submittedName>
</protein>
<evidence type="ECO:0000313" key="2">
    <source>
        <dbReference type="Proteomes" id="UP000305883"/>
    </source>
</evidence>
<comment type="caution">
    <text evidence="1">The sequence shown here is derived from an EMBL/GenBank/DDBJ whole genome shotgun (WGS) entry which is preliminary data.</text>
</comment>
<reference evidence="1 2" key="1">
    <citation type="journal article" date="2019" name="Genome Biol. Evol.">
        <title>Genomic Plasticity Mediated by Transposable Elements in the Plant Pathogenic Fungus Colletotrichum higginsianum.</title>
        <authorList>
            <person name="Tsushima A."/>
            <person name="Gan P."/>
            <person name="Kumakura N."/>
            <person name="Narusaka M."/>
            <person name="Takano Y."/>
            <person name="Narusaka Y."/>
            <person name="Shirasu K."/>
        </authorList>
    </citation>
    <scope>NUCLEOTIDE SEQUENCE [LARGE SCALE GENOMIC DNA]</scope>
    <source>
        <strain evidence="1 2">MAFF305635-RFP</strain>
    </source>
</reference>
<dbReference type="Proteomes" id="UP000305883">
    <property type="component" value="Unassembled WGS sequence"/>
</dbReference>